<dbReference type="EMBL" id="KN846987">
    <property type="protein sequence ID" value="KIW93222.1"/>
    <property type="molecule type" value="Genomic_DNA"/>
</dbReference>
<gene>
    <name evidence="2" type="ORF">Z519_05827</name>
</gene>
<accession>A0A0D2G3G0</accession>
<keyword evidence="3" id="KW-1185">Reference proteome</keyword>
<evidence type="ECO:0000313" key="2">
    <source>
        <dbReference type="EMBL" id="KIW93222.1"/>
    </source>
</evidence>
<dbReference type="VEuPathDB" id="FungiDB:Z519_05827"/>
<dbReference type="GeneID" id="27698755"/>
<dbReference type="AlphaFoldDB" id="A0A0D2G3G0"/>
<sequence>MPAAPGTPQLNFRPPSTASPGACDFESPDVAFLQGTWHVTHSTLPMWKHNRNVTITYTSIPQDGERLDDLVEYQPLTSDKHKRVEGVDTPDAHTKGAYSWRGKGLLKIASSHWQILGYGDEEGGWVVTYFQKTLFTPAGVDVYARRRGGLSEELLEQIKDEIRAIEDPHIQRLADLIFPIKHNW</sequence>
<reference evidence="2" key="1">
    <citation type="submission" date="2015-01" db="EMBL/GenBank/DDBJ databases">
        <title>The Genome Sequence of Cladophialophora bantiana CBS 173.52.</title>
        <authorList>
            <consortium name="The Broad Institute Genomics Platform"/>
            <person name="Cuomo C."/>
            <person name="de Hoog S."/>
            <person name="Gorbushina A."/>
            <person name="Stielow B."/>
            <person name="Teixiera M."/>
            <person name="Abouelleil A."/>
            <person name="Chapman S.B."/>
            <person name="Priest M."/>
            <person name="Young S.K."/>
            <person name="Wortman J."/>
            <person name="Nusbaum C."/>
            <person name="Birren B."/>
        </authorList>
    </citation>
    <scope>NUCLEOTIDE SEQUENCE [LARGE SCALE GENOMIC DNA]</scope>
    <source>
        <strain evidence="2">CBS 173.52</strain>
    </source>
</reference>
<dbReference type="OrthoDB" id="9975758at2759"/>
<feature type="region of interest" description="Disordered" evidence="1">
    <location>
        <begin position="1"/>
        <end position="23"/>
    </location>
</feature>
<evidence type="ECO:0000256" key="1">
    <source>
        <dbReference type="SAM" id="MobiDB-lite"/>
    </source>
</evidence>
<dbReference type="Gene3D" id="2.40.128.20">
    <property type="match status" value="1"/>
</dbReference>
<feature type="compositionally biased region" description="Polar residues" evidence="1">
    <location>
        <begin position="8"/>
        <end position="19"/>
    </location>
</feature>
<dbReference type="Proteomes" id="UP000053789">
    <property type="component" value="Unassembled WGS sequence"/>
</dbReference>
<protein>
    <recommendedName>
        <fullName evidence="4">Lipocalin-like domain-containing protein</fullName>
    </recommendedName>
</protein>
<name>A0A0D2G3G0_CLAB1</name>
<proteinExistence type="predicted"/>
<organism evidence="2 3">
    <name type="scientific">Cladophialophora bantiana (strain ATCC 10958 / CBS 173.52 / CDC B-1940 / NIH 8579)</name>
    <name type="common">Xylohypha bantiana</name>
    <dbReference type="NCBI Taxonomy" id="1442370"/>
    <lineage>
        <taxon>Eukaryota</taxon>
        <taxon>Fungi</taxon>
        <taxon>Dikarya</taxon>
        <taxon>Ascomycota</taxon>
        <taxon>Pezizomycotina</taxon>
        <taxon>Eurotiomycetes</taxon>
        <taxon>Chaetothyriomycetidae</taxon>
        <taxon>Chaetothyriales</taxon>
        <taxon>Herpotrichiellaceae</taxon>
        <taxon>Cladophialophora</taxon>
    </lineage>
</organism>
<evidence type="ECO:0000313" key="3">
    <source>
        <dbReference type="Proteomes" id="UP000053789"/>
    </source>
</evidence>
<dbReference type="RefSeq" id="XP_016619891.1">
    <property type="nucleotide sequence ID" value="XM_016763567.1"/>
</dbReference>
<dbReference type="HOGENOM" id="CLU_094640_0_0_1"/>
<evidence type="ECO:0008006" key="4">
    <source>
        <dbReference type="Google" id="ProtNLM"/>
    </source>
</evidence>
<dbReference type="InterPro" id="IPR012674">
    <property type="entry name" value="Calycin"/>
</dbReference>